<organism evidence="2 3">
    <name type="scientific">Hortaea werneckii</name>
    <name type="common">Black yeast</name>
    <name type="synonym">Cladosporium werneckii</name>
    <dbReference type="NCBI Taxonomy" id="91943"/>
    <lineage>
        <taxon>Eukaryota</taxon>
        <taxon>Fungi</taxon>
        <taxon>Dikarya</taxon>
        <taxon>Ascomycota</taxon>
        <taxon>Pezizomycotina</taxon>
        <taxon>Dothideomycetes</taxon>
        <taxon>Dothideomycetidae</taxon>
        <taxon>Mycosphaerellales</taxon>
        <taxon>Teratosphaeriaceae</taxon>
        <taxon>Hortaea</taxon>
    </lineage>
</organism>
<evidence type="ECO:0000313" key="3">
    <source>
        <dbReference type="Proteomes" id="UP000269539"/>
    </source>
</evidence>
<dbReference type="InterPro" id="IPR052895">
    <property type="entry name" value="HetReg/Transcr_Mod"/>
</dbReference>
<evidence type="ECO:0000259" key="1">
    <source>
        <dbReference type="Pfam" id="PF06985"/>
    </source>
</evidence>
<name>A0A3M7CAG6_HORWE</name>
<feature type="domain" description="Heterokaryon incompatibility" evidence="1">
    <location>
        <begin position="48"/>
        <end position="130"/>
    </location>
</feature>
<sequence length="157" mass="17596">MTDATATYQPLDTSKHEFRLVRVSADGNGGISALLDVFSLDLPPEDLALSHCWTEHPPTIQITLNGLPFWIRPNLHDFLQRFSKEGQTWWIFIDALCINQANVTERSSQVNIMGRIYCGAGQVIAWLGACLPNDPRITAHHEEINEALHFMLAIDGD</sequence>
<reference evidence="2 3" key="1">
    <citation type="journal article" date="2018" name="BMC Genomics">
        <title>Genomic evidence for intraspecific hybridization in a clonal and extremely halotolerant yeast.</title>
        <authorList>
            <person name="Gostincar C."/>
            <person name="Stajich J.E."/>
            <person name="Zupancic J."/>
            <person name="Zalar P."/>
            <person name="Gunde-Cimerman N."/>
        </authorList>
    </citation>
    <scope>NUCLEOTIDE SEQUENCE [LARGE SCALE GENOMIC DNA]</scope>
    <source>
        <strain evidence="2 3">EXF-10513</strain>
    </source>
</reference>
<dbReference type="PANTHER" id="PTHR24148:SF73">
    <property type="entry name" value="HET DOMAIN PROTEIN (AFU_ORTHOLOGUE AFUA_8G01020)"/>
    <property type="match status" value="1"/>
</dbReference>
<accession>A0A3M7CAG6</accession>
<dbReference type="InterPro" id="IPR010730">
    <property type="entry name" value="HET"/>
</dbReference>
<dbReference type="AlphaFoldDB" id="A0A3M7CAG6"/>
<gene>
    <name evidence="2" type="ORF">D0864_14841</name>
</gene>
<dbReference type="Pfam" id="PF06985">
    <property type="entry name" value="HET"/>
    <property type="match status" value="1"/>
</dbReference>
<dbReference type="Proteomes" id="UP000269539">
    <property type="component" value="Unassembled WGS sequence"/>
</dbReference>
<dbReference type="EMBL" id="QWIO01002947">
    <property type="protein sequence ID" value="RMY48716.1"/>
    <property type="molecule type" value="Genomic_DNA"/>
</dbReference>
<proteinExistence type="predicted"/>
<protein>
    <recommendedName>
        <fullName evidence="1">Heterokaryon incompatibility domain-containing protein</fullName>
    </recommendedName>
</protein>
<dbReference type="PANTHER" id="PTHR24148">
    <property type="entry name" value="ANKYRIN REPEAT DOMAIN-CONTAINING PROTEIN 39 HOMOLOG-RELATED"/>
    <property type="match status" value="1"/>
</dbReference>
<evidence type="ECO:0000313" key="2">
    <source>
        <dbReference type="EMBL" id="RMY48716.1"/>
    </source>
</evidence>
<comment type="caution">
    <text evidence="2">The sequence shown here is derived from an EMBL/GenBank/DDBJ whole genome shotgun (WGS) entry which is preliminary data.</text>
</comment>
<dbReference type="VEuPathDB" id="FungiDB:BTJ68_08903"/>